<proteinExistence type="predicted"/>
<sequence>MNSGDTSDSHREPVHGSITKELRLIDYKEGSEVFPNMPIWESQGLSVDEMQTAIETSNPILFGQKQTPTNASEDKMYFQLEAIDNNHPIVQPSISEINSYVPNPVQNGSNTDGMMSILTETIEKTQNDDQDFFLEEQSEISQSPIEHHILNSEEIDDIPQVAAPEQRNKGSPIPKLGDIKSVQFRKGSRKMFFKQELEDDEFSEASILKPKFKLELPETVRSDRGINTKKKDIIVRDLLPHMPPRKQIFWMNLPSSDDLEDLGKHIE</sequence>
<dbReference type="AlphaFoldDB" id="A0A9N9SIP2"/>
<dbReference type="OrthoDB" id="6776607at2759"/>
<name>A0A9N9SIP2_PHACE</name>
<reference evidence="1" key="1">
    <citation type="submission" date="2022-01" db="EMBL/GenBank/DDBJ databases">
        <authorList>
            <person name="King R."/>
        </authorList>
    </citation>
    <scope>NUCLEOTIDE SEQUENCE</scope>
</reference>
<evidence type="ECO:0000313" key="2">
    <source>
        <dbReference type="Proteomes" id="UP001153737"/>
    </source>
</evidence>
<gene>
    <name evidence="1" type="ORF">PHAECO_LOCUS10946</name>
</gene>
<reference evidence="1" key="2">
    <citation type="submission" date="2022-10" db="EMBL/GenBank/DDBJ databases">
        <authorList>
            <consortium name="ENA_rothamsted_submissions"/>
            <consortium name="culmorum"/>
            <person name="King R."/>
        </authorList>
    </citation>
    <scope>NUCLEOTIDE SEQUENCE</scope>
</reference>
<accession>A0A9N9SIP2</accession>
<protein>
    <submittedName>
        <fullName evidence="1">Uncharacterized protein</fullName>
    </submittedName>
</protein>
<dbReference type="Proteomes" id="UP001153737">
    <property type="component" value="Chromosome 7"/>
</dbReference>
<dbReference type="EMBL" id="OU896713">
    <property type="protein sequence ID" value="CAG9823887.1"/>
    <property type="molecule type" value="Genomic_DNA"/>
</dbReference>
<evidence type="ECO:0000313" key="1">
    <source>
        <dbReference type="EMBL" id="CAG9823887.1"/>
    </source>
</evidence>
<keyword evidence="2" id="KW-1185">Reference proteome</keyword>
<organism evidence="1 2">
    <name type="scientific">Phaedon cochleariae</name>
    <name type="common">Mustard beetle</name>
    <dbReference type="NCBI Taxonomy" id="80249"/>
    <lineage>
        <taxon>Eukaryota</taxon>
        <taxon>Metazoa</taxon>
        <taxon>Ecdysozoa</taxon>
        <taxon>Arthropoda</taxon>
        <taxon>Hexapoda</taxon>
        <taxon>Insecta</taxon>
        <taxon>Pterygota</taxon>
        <taxon>Neoptera</taxon>
        <taxon>Endopterygota</taxon>
        <taxon>Coleoptera</taxon>
        <taxon>Polyphaga</taxon>
        <taxon>Cucujiformia</taxon>
        <taxon>Chrysomeloidea</taxon>
        <taxon>Chrysomelidae</taxon>
        <taxon>Chrysomelinae</taxon>
        <taxon>Chrysomelini</taxon>
        <taxon>Phaedon</taxon>
    </lineage>
</organism>